<keyword evidence="2" id="KW-1185">Reference proteome</keyword>
<evidence type="ECO:0000313" key="2">
    <source>
        <dbReference type="Proteomes" id="UP001501509"/>
    </source>
</evidence>
<gene>
    <name evidence="1" type="ORF">GCM10010411_55070</name>
</gene>
<organism evidence="1 2">
    <name type="scientific">Actinomadura fulvescens</name>
    <dbReference type="NCBI Taxonomy" id="46160"/>
    <lineage>
        <taxon>Bacteria</taxon>
        <taxon>Bacillati</taxon>
        <taxon>Actinomycetota</taxon>
        <taxon>Actinomycetes</taxon>
        <taxon>Streptosporangiales</taxon>
        <taxon>Thermomonosporaceae</taxon>
        <taxon>Actinomadura</taxon>
    </lineage>
</organism>
<sequence length="63" mass="6668">MGIPLEVFTNSDAGAFRYNESAGTKAPPPTWTFSMTATTGGAHCLEPPAEYRGRLGLLAQPRG</sequence>
<reference evidence="2" key="1">
    <citation type="journal article" date="2019" name="Int. J. Syst. Evol. Microbiol.">
        <title>The Global Catalogue of Microorganisms (GCM) 10K type strain sequencing project: providing services to taxonomists for standard genome sequencing and annotation.</title>
        <authorList>
            <consortium name="The Broad Institute Genomics Platform"/>
            <consortium name="The Broad Institute Genome Sequencing Center for Infectious Disease"/>
            <person name="Wu L."/>
            <person name="Ma J."/>
        </authorList>
    </citation>
    <scope>NUCLEOTIDE SEQUENCE [LARGE SCALE GENOMIC DNA]</scope>
    <source>
        <strain evidence="2">JCM 6833</strain>
    </source>
</reference>
<protein>
    <submittedName>
        <fullName evidence="1">Uncharacterized protein</fullName>
    </submittedName>
</protein>
<dbReference type="Proteomes" id="UP001501509">
    <property type="component" value="Unassembled WGS sequence"/>
</dbReference>
<comment type="caution">
    <text evidence="1">The sequence shown here is derived from an EMBL/GenBank/DDBJ whole genome shotgun (WGS) entry which is preliminary data.</text>
</comment>
<dbReference type="EMBL" id="BAAATD010000007">
    <property type="protein sequence ID" value="GAA2613174.1"/>
    <property type="molecule type" value="Genomic_DNA"/>
</dbReference>
<name>A0ABP6CIZ6_9ACTN</name>
<accession>A0ABP6CIZ6</accession>
<proteinExistence type="predicted"/>
<evidence type="ECO:0000313" key="1">
    <source>
        <dbReference type="EMBL" id="GAA2613174.1"/>
    </source>
</evidence>